<proteinExistence type="predicted"/>
<dbReference type="EMBL" id="JAGTXB010000011">
    <property type="protein sequence ID" value="MBS0029977.1"/>
    <property type="molecule type" value="Genomic_DNA"/>
</dbReference>
<evidence type="ECO:0008006" key="3">
    <source>
        <dbReference type="Google" id="ProtNLM"/>
    </source>
</evidence>
<sequence>MKKLRLSLQQLSNVEVLSREQLKTLYGGDGSGAGSGNGSCLACYCGSTMSSCYYTTSPSTLCERVYPNCNEDLYARPIIDCKGCIMN</sequence>
<organism evidence="1 2">
    <name type="scientific">Chitinophaga hostae</name>
    <dbReference type="NCBI Taxonomy" id="2831022"/>
    <lineage>
        <taxon>Bacteria</taxon>
        <taxon>Pseudomonadati</taxon>
        <taxon>Bacteroidota</taxon>
        <taxon>Chitinophagia</taxon>
        <taxon>Chitinophagales</taxon>
        <taxon>Chitinophagaceae</taxon>
        <taxon>Chitinophaga</taxon>
    </lineage>
</organism>
<comment type="caution">
    <text evidence="1">The sequence shown here is derived from an EMBL/GenBank/DDBJ whole genome shotgun (WGS) entry which is preliminary data.</text>
</comment>
<evidence type="ECO:0000313" key="1">
    <source>
        <dbReference type="EMBL" id="MBS0029977.1"/>
    </source>
</evidence>
<dbReference type="RefSeq" id="WP_211975110.1">
    <property type="nucleotide sequence ID" value="NZ_CBFHAM010000017.1"/>
</dbReference>
<evidence type="ECO:0000313" key="2">
    <source>
        <dbReference type="Proteomes" id="UP000676386"/>
    </source>
</evidence>
<keyword evidence="2" id="KW-1185">Reference proteome</keyword>
<dbReference type="Proteomes" id="UP000676386">
    <property type="component" value="Unassembled WGS sequence"/>
</dbReference>
<gene>
    <name evidence="1" type="ORF">KE626_21815</name>
</gene>
<protein>
    <recommendedName>
        <fullName evidence="3">Natural product</fullName>
    </recommendedName>
</protein>
<accession>A0ABS5J415</accession>
<name>A0ABS5J415_9BACT</name>
<reference evidence="1 2" key="1">
    <citation type="submission" date="2021-04" db="EMBL/GenBank/DDBJ databases">
        <title>Chitinophaga sp. nov., isolated from the rhizosphere soil.</title>
        <authorList>
            <person name="He S."/>
        </authorList>
    </citation>
    <scope>NUCLEOTIDE SEQUENCE [LARGE SCALE GENOMIC DNA]</scope>
    <source>
        <strain evidence="1 2">2R12</strain>
    </source>
</reference>